<evidence type="ECO:0000259" key="8">
    <source>
        <dbReference type="Pfam" id="PF01385"/>
    </source>
</evidence>
<evidence type="ECO:0000256" key="6">
    <source>
        <dbReference type="ARBA" id="ARBA00023125"/>
    </source>
</evidence>
<dbReference type="InterPro" id="IPR051399">
    <property type="entry name" value="RNA-guided_DNA_endo/Transpos"/>
</dbReference>
<evidence type="ECO:0000256" key="7">
    <source>
        <dbReference type="ARBA" id="ARBA00023172"/>
    </source>
</evidence>
<keyword evidence="6" id="KW-0238">DNA-binding</keyword>
<evidence type="ECO:0000259" key="10">
    <source>
        <dbReference type="Pfam" id="PF12323"/>
    </source>
</evidence>
<dbReference type="Pfam" id="PF12323">
    <property type="entry name" value="HTH_OrfB_IS605"/>
    <property type="match status" value="1"/>
</dbReference>
<dbReference type="InterPro" id="IPR001959">
    <property type="entry name" value="Transposase"/>
</dbReference>
<keyword evidence="3" id="KW-0815">Transposition</keyword>
<feature type="domain" description="Probable transposase IS891/IS1136/IS1341" evidence="8">
    <location>
        <begin position="165"/>
        <end position="278"/>
    </location>
</feature>
<evidence type="ECO:0000256" key="3">
    <source>
        <dbReference type="ARBA" id="ARBA00022578"/>
    </source>
</evidence>
<keyword evidence="12" id="KW-1185">Reference proteome</keyword>
<dbReference type="EMBL" id="BJXB01000006">
    <property type="protein sequence ID" value="GEM46045.1"/>
    <property type="molecule type" value="Genomic_DNA"/>
</dbReference>
<dbReference type="Pfam" id="PF01385">
    <property type="entry name" value="OrfB_IS605"/>
    <property type="match status" value="1"/>
</dbReference>
<dbReference type="NCBIfam" id="TIGR01766">
    <property type="entry name" value="IS200/IS605 family accessory protein TnpB-like domain"/>
    <property type="match status" value="1"/>
</dbReference>
<dbReference type="InterPro" id="IPR010095">
    <property type="entry name" value="Cas12f1-like_TNB"/>
</dbReference>
<dbReference type="PANTHER" id="PTHR30405">
    <property type="entry name" value="TRANSPOSASE"/>
    <property type="match status" value="1"/>
</dbReference>
<evidence type="ECO:0008006" key="13">
    <source>
        <dbReference type="Google" id="ProtNLM"/>
    </source>
</evidence>
<evidence type="ECO:0000256" key="2">
    <source>
        <dbReference type="ARBA" id="ARBA00011044"/>
    </source>
</evidence>
<accession>A0A511MZJ9</accession>
<proteinExistence type="inferred from homology"/>
<keyword evidence="5" id="KW-0862">Zinc</keyword>
<dbReference type="AlphaFoldDB" id="A0A511MZJ9"/>
<dbReference type="PANTHER" id="PTHR30405:SF25">
    <property type="entry name" value="RNA-GUIDED DNA ENDONUCLEASE INSQ-RELATED"/>
    <property type="match status" value="1"/>
</dbReference>
<feature type="domain" description="Transposase putative helix-turn-helix" evidence="10">
    <location>
        <begin position="1"/>
        <end position="43"/>
    </location>
</feature>
<organism evidence="11 12">
    <name type="scientific">Deinococcus cellulosilyticus (strain DSM 18568 / NBRC 106333 / KACC 11606 / 5516J-15)</name>
    <dbReference type="NCBI Taxonomy" id="1223518"/>
    <lineage>
        <taxon>Bacteria</taxon>
        <taxon>Thermotogati</taxon>
        <taxon>Deinococcota</taxon>
        <taxon>Deinococci</taxon>
        <taxon>Deinococcales</taxon>
        <taxon>Deinococcaceae</taxon>
        <taxon>Deinococcus</taxon>
    </lineage>
</organism>
<comment type="caution">
    <text evidence="11">The sequence shown here is derived from an EMBL/GenBank/DDBJ whole genome shotgun (WGS) entry which is preliminary data.</text>
</comment>
<sequence>MLKAFRYRLCPTKTQEQELFNQLDLCRNLYNAALQERIGAYKKARVTRNYYDQANMLGEIKAALPEYKGVYSQVLQDVLKRVDKAHQAFFRRVKAGEKPGFPRYQGRGRYNSLTYPQSGFSLSDDGRTANFSKIGNIRIRLSRPLEGKVKTATILHDCGEWYVSYVCEIQAEPLPPTGNSVGLDVGTTWFAITSAGEFVENPRYFQRASQRLRVAQRAVSRKLNKQSKRRKKAIQRVAKIHRKISRQRLDFHHKVANKLIRENDLIAHEDLNVSGMKRGNLARSIHDVGWSQFFQILSTKAECAGRKVVRIDPRFTSQTCHRCGHACKENRVSQAKFKCVQCGHEQHADVNAARNILARAEPSVVHVAGCRKRSPSIQRLEPL</sequence>
<keyword evidence="7" id="KW-0233">DNA recombination</keyword>
<name>A0A511MZJ9_DEIC1</name>
<dbReference type="OrthoDB" id="6230307at2"/>
<dbReference type="Proteomes" id="UP000321306">
    <property type="component" value="Unassembled WGS sequence"/>
</dbReference>
<keyword evidence="4" id="KW-0479">Metal-binding</keyword>
<protein>
    <recommendedName>
        <fullName evidence="13">Transposase</fullName>
    </recommendedName>
</protein>
<evidence type="ECO:0000259" key="9">
    <source>
        <dbReference type="Pfam" id="PF07282"/>
    </source>
</evidence>
<evidence type="ECO:0000313" key="11">
    <source>
        <dbReference type="EMBL" id="GEM46045.1"/>
    </source>
</evidence>
<reference evidence="11 12" key="1">
    <citation type="submission" date="2019-07" db="EMBL/GenBank/DDBJ databases">
        <title>Whole genome shotgun sequence of Deinococcus cellulosilyticus NBRC 106333.</title>
        <authorList>
            <person name="Hosoyama A."/>
            <person name="Uohara A."/>
            <person name="Ohji S."/>
            <person name="Ichikawa N."/>
        </authorList>
    </citation>
    <scope>NUCLEOTIDE SEQUENCE [LARGE SCALE GENOMIC DNA]</scope>
    <source>
        <strain evidence="11 12">NBRC 106333</strain>
    </source>
</reference>
<comment type="similarity">
    <text evidence="2">In the N-terminal section; belongs to the transposase 2 family.</text>
</comment>
<gene>
    <name evidence="11" type="ORF">DC3_16800</name>
</gene>
<evidence type="ECO:0000313" key="12">
    <source>
        <dbReference type="Proteomes" id="UP000321306"/>
    </source>
</evidence>
<evidence type="ECO:0000256" key="5">
    <source>
        <dbReference type="ARBA" id="ARBA00022833"/>
    </source>
</evidence>
<evidence type="ECO:0000256" key="4">
    <source>
        <dbReference type="ARBA" id="ARBA00022723"/>
    </source>
</evidence>
<dbReference type="GO" id="GO:0006310">
    <property type="term" value="P:DNA recombination"/>
    <property type="evidence" value="ECO:0007669"/>
    <property type="project" value="UniProtKB-KW"/>
</dbReference>
<dbReference type="GO" id="GO:0003677">
    <property type="term" value="F:DNA binding"/>
    <property type="evidence" value="ECO:0007669"/>
    <property type="project" value="UniProtKB-KW"/>
</dbReference>
<comment type="similarity">
    <text evidence="1">In the C-terminal section; belongs to the transposase 35 family.</text>
</comment>
<dbReference type="NCBIfam" id="NF040570">
    <property type="entry name" value="guided_TnpB"/>
    <property type="match status" value="1"/>
</dbReference>
<dbReference type="GO" id="GO:0046872">
    <property type="term" value="F:metal ion binding"/>
    <property type="evidence" value="ECO:0007669"/>
    <property type="project" value="UniProtKB-KW"/>
</dbReference>
<dbReference type="Pfam" id="PF07282">
    <property type="entry name" value="Cas12f1-like_TNB"/>
    <property type="match status" value="1"/>
</dbReference>
<dbReference type="InterPro" id="IPR021027">
    <property type="entry name" value="Transposase_put_HTH"/>
</dbReference>
<feature type="domain" description="Cas12f1-like TNB" evidence="9">
    <location>
        <begin position="290"/>
        <end position="356"/>
    </location>
</feature>
<evidence type="ECO:0000256" key="1">
    <source>
        <dbReference type="ARBA" id="ARBA00008761"/>
    </source>
</evidence>
<dbReference type="RefSeq" id="WP_146883867.1">
    <property type="nucleotide sequence ID" value="NZ_BJXB01000006.1"/>
</dbReference>
<dbReference type="GO" id="GO:0032196">
    <property type="term" value="P:transposition"/>
    <property type="evidence" value="ECO:0007669"/>
    <property type="project" value="UniProtKB-KW"/>
</dbReference>